<comment type="similarity">
    <text evidence="1">Belongs to the type-I restriction system S methylase family.</text>
</comment>
<accession>A0AAP6GBS7</accession>
<dbReference type="RefSeq" id="WP_319916864.1">
    <property type="nucleotide sequence ID" value="NZ_JAWZXF010000008.1"/>
</dbReference>
<name>A0AAP6GBS7_AERME</name>
<dbReference type="Proteomes" id="UP001285835">
    <property type="component" value="Unassembled WGS sequence"/>
</dbReference>
<evidence type="ECO:0000313" key="5">
    <source>
        <dbReference type="EMBL" id="MDX7921934.1"/>
    </source>
</evidence>
<reference evidence="5" key="1">
    <citation type="submission" date="2023-11" db="EMBL/GenBank/DDBJ databases">
        <title>WGS of Aeromonas in Northern Israel.</title>
        <authorList>
            <person name="Hershko Y."/>
        </authorList>
    </citation>
    <scope>NUCLEOTIDE SEQUENCE</scope>
    <source>
        <strain evidence="5">02297</strain>
    </source>
</reference>
<organism evidence="5 6">
    <name type="scientific">Aeromonas media</name>
    <dbReference type="NCBI Taxonomy" id="651"/>
    <lineage>
        <taxon>Bacteria</taxon>
        <taxon>Pseudomonadati</taxon>
        <taxon>Pseudomonadota</taxon>
        <taxon>Gammaproteobacteria</taxon>
        <taxon>Aeromonadales</taxon>
        <taxon>Aeromonadaceae</taxon>
        <taxon>Aeromonas</taxon>
    </lineage>
</organism>
<dbReference type="Pfam" id="PF01420">
    <property type="entry name" value="Methylase_S"/>
    <property type="match status" value="1"/>
</dbReference>
<evidence type="ECO:0000256" key="3">
    <source>
        <dbReference type="ARBA" id="ARBA00023125"/>
    </source>
</evidence>
<keyword evidence="5" id="KW-0540">Nuclease</keyword>
<evidence type="ECO:0000256" key="2">
    <source>
        <dbReference type="ARBA" id="ARBA00022747"/>
    </source>
</evidence>
<dbReference type="GO" id="GO:0009307">
    <property type="term" value="P:DNA restriction-modification system"/>
    <property type="evidence" value="ECO:0007669"/>
    <property type="project" value="UniProtKB-KW"/>
</dbReference>
<keyword evidence="3" id="KW-0238">DNA-binding</keyword>
<dbReference type="PANTHER" id="PTHR30408">
    <property type="entry name" value="TYPE-1 RESTRICTION ENZYME ECOKI SPECIFICITY PROTEIN"/>
    <property type="match status" value="1"/>
</dbReference>
<protein>
    <submittedName>
        <fullName evidence="5">Restriction endonuclease subunit S</fullName>
    </submittedName>
</protein>
<dbReference type="PANTHER" id="PTHR30408:SF12">
    <property type="entry name" value="TYPE I RESTRICTION ENZYME MJAVIII SPECIFICITY SUBUNIT"/>
    <property type="match status" value="1"/>
</dbReference>
<gene>
    <name evidence="5" type="ORF">SJS82_08315</name>
</gene>
<sequence length="423" mass="48368">MINQKEKHVPQIRFREFKDEWIEQPIGQVLSEVKRTISLEDEKLYELITVKRRNEGVVSRGHLFGRNILVKNYSQLETGDFVISKRQVVHGATGIVAAHLNKAIVSNEYLVAAENEDISTGFFNILSSLPDMKRKFLLSSYGVDIEKLFFDAEDWKKRKVIIPKKVEQVHINMYFNVLDEIIVLHQRKHDKLLMLKKAMLKKMFPKKGTLIPEIRFKGFNGDWKERDLGDIMQPISNNSLSRSYLNPIAGIAKNVHYGDVLVKFGDVIDVEKENIPFITDENIINRLASSKLIDGDIVIADAAEDLSVGKCSELFNVGKDLVFAGLHTIALRPLIKFAPTYLGYFINSNAFHDQLLPLMQGTKVLSISKVALKDTKIIFPCDLDEQRKIGSYFLHMDNLISNYSKQVDKLKKIKLACLEKMFV</sequence>
<dbReference type="InterPro" id="IPR044946">
    <property type="entry name" value="Restrct_endonuc_typeI_TRD_sf"/>
</dbReference>
<keyword evidence="2" id="KW-0680">Restriction system</keyword>
<dbReference type="InterPro" id="IPR052021">
    <property type="entry name" value="Type-I_RS_S_subunit"/>
</dbReference>
<keyword evidence="5" id="KW-0255">Endonuclease</keyword>
<dbReference type="AlphaFoldDB" id="A0AAP6GBS7"/>
<dbReference type="SUPFAM" id="SSF116734">
    <property type="entry name" value="DNA methylase specificity domain"/>
    <property type="match status" value="2"/>
</dbReference>
<evidence type="ECO:0000313" key="6">
    <source>
        <dbReference type="Proteomes" id="UP001285835"/>
    </source>
</evidence>
<proteinExistence type="inferred from homology"/>
<dbReference type="InterPro" id="IPR000055">
    <property type="entry name" value="Restrct_endonuc_typeI_TRD"/>
</dbReference>
<evidence type="ECO:0000259" key="4">
    <source>
        <dbReference type="Pfam" id="PF01420"/>
    </source>
</evidence>
<comment type="caution">
    <text evidence="5">The sequence shown here is derived from an EMBL/GenBank/DDBJ whole genome shotgun (WGS) entry which is preliminary data.</text>
</comment>
<dbReference type="Gene3D" id="3.90.220.20">
    <property type="entry name" value="DNA methylase specificity domains"/>
    <property type="match status" value="2"/>
</dbReference>
<keyword evidence="5" id="KW-0378">Hydrolase</keyword>
<dbReference type="GO" id="GO:0003677">
    <property type="term" value="F:DNA binding"/>
    <property type="evidence" value="ECO:0007669"/>
    <property type="project" value="UniProtKB-KW"/>
</dbReference>
<dbReference type="GO" id="GO:0004519">
    <property type="term" value="F:endonuclease activity"/>
    <property type="evidence" value="ECO:0007669"/>
    <property type="project" value="UniProtKB-KW"/>
</dbReference>
<feature type="domain" description="Type I restriction modification DNA specificity" evidence="4">
    <location>
        <begin position="222"/>
        <end position="402"/>
    </location>
</feature>
<dbReference type="EMBL" id="JAWZXF010000008">
    <property type="protein sequence ID" value="MDX7921934.1"/>
    <property type="molecule type" value="Genomic_DNA"/>
</dbReference>
<evidence type="ECO:0000256" key="1">
    <source>
        <dbReference type="ARBA" id="ARBA00010923"/>
    </source>
</evidence>